<comment type="caution">
    <text evidence="1">The sequence shown here is derived from an EMBL/GenBank/DDBJ whole genome shotgun (WGS) entry which is preliminary data.</text>
</comment>
<sequence length="337" mass="38277">MFRSLRFALSWFAPTKDALFNLSIPWHYRWRLLALQPFAFLTYSIKYLPYAFSKRYSVIEIPTRGRHTVRAIVFQPPHRRQDQLCPLHLDFHGGAFLGGLAEYDAPFCELLSDRAGAVVISAQYRYTPANVYPCAHEDAEDVIEWVLKNARPVFNADPDCFTVSGSSVGGNLMLVAGTRAKAAVGICVPVDFRIPPWKKPKPENFPKQDPSSFLMPLFDAYAGPVRDRTQDDFRLNPILRDVDELPRHILLIVAGIDILAHEELTFLERIRNDRRARGQDGQRRFHALVFDKGFHGWLELPSSLVNNKADQNKAYEAAIDLIMETHRSLQDAALGGT</sequence>
<protein>
    <submittedName>
        <fullName evidence="1">Uncharacterized protein</fullName>
    </submittedName>
</protein>
<keyword evidence="2" id="KW-1185">Reference proteome</keyword>
<proteinExistence type="predicted"/>
<name>A0ACC3MPH6_9PEZI</name>
<dbReference type="EMBL" id="JAUTXU010000186">
    <property type="protein sequence ID" value="KAK3700404.1"/>
    <property type="molecule type" value="Genomic_DNA"/>
</dbReference>
<organism evidence="1 2">
    <name type="scientific">Vermiconidia calcicola</name>
    <dbReference type="NCBI Taxonomy" id="1690605"/>
    <lineage>
        <taxon>Eukaryota</taxon>
        <taxon>Fungi</taxon>
        <taxon>Dikarya</taxon>
        <taxon>Ascomycota</taxon>
        <taxon>Pezizomycotina</taxon>
        <taxon>Dothideomycetes</taxon>
        <taxon>Dothideomycetidae</taxon>
        <taxon>Mycosphaerellales</taxon>
        <taxon>Extremaceae</taxon>
        <taxon>Vermiconidia</taxon>
    </lineage>
</organism>
<reference evidence="1" key="1">
    <citation type="submission" date="2023-07" db="EMBL/GenBank/DDBJ databases">
        <title>Black Yeasts Isolated from many extreme environments.</title>
        <authorList>
            <person name="Coleine C."/>
            <person name="Stajich J.E."/>
            <person name="Selbmann L."/>
        </authorList>
    </citation>
    <scope>NUCLEOTIDE SEQUENCE</scope>
    <source>
        <strain evidence="1">CCFEE 5714</strain>
    </source>
</reference>
<dbReference type="Proteomes" id="UP001281147">
    <property type="component" value="Unassembled WGS sequence"/>
</dbReference>
<evidence type="ECO:0000313" key="1">
    <source>
        <dbReference type="EMBL" id="KAK3700404.1"/>
    </source>
</evidence>
<evidence type="ECO:0000313" key="2">
    <source>
        <dbReference type="Proteomes" id="UP001281147"/>
    </source>
</evidence>
<gene>
    <name evidence="1" type="ORF">LTR37_016015</name>
</gene>
<accession>A0ACC3MPH6</accession>